<evidence type="ECO:0000313" key="3">
    <source>
        <dbReference type="RefSeq" id="XP_055890206.1"/>
    </source>
</evidence>
<dbReference type="GeneID" id="106064000"/>
<keyword evidence="1" id="KW-0732">Signal</keyword>
<organism evidence="2 4">
    <name type="scientific">Biomphalaria glabrata</name>
    <name type="common">Bloodfluke planorb</name>
    <name type="synonym">Freshwater snail</name>
    <dbReference type="NCBI Taxonomy" id="6526"/>
    <lineage>
        <taxon>Eukaryota</taxon>
        <taxon>Metazoa</taxon>
        <taxon>Spiralia</taxon>
        <taxon>Lophotrochozoa</taxon>
        <taxon>Mollusca</taxon>
        <taxon>Gastropoda</taxon>
        <taxon>Heterobranchia</taxon>
        <taxon>Euthyneura</taxon>
        <taxon>Panpulmonata</taxon>
        <taxon>Hygrophila</taxon>
        <taxon>Lymnaeoidea</taxon>
        <taxon>Planorbidae</taxon>
        <taxon>Biomphalaria</taxon>
    </lineage>
</organism>
<feature type="chain" id="PRO_5044702882" evidence="1">
    <location>
        <begin position="25"/>
        <end position="248"/>
    </location>
</feature>
<dbReference type="RefSeq" id="XP_055890207.1">
    <property type="nucleotide sequence ID" value="XM_056034232.1"/>
</dbReference>
<dbReference type="OrthoDB" id="6077660at2759"/>
<dbReference type="AlphaFoldDB" id="A0A9W3ASE1"/>
<feature type="signal peptide" evidence="1">
    <location>
        <begin position="1"/>
        <end position="24"/>
    </location>
</feature>
<sequence>MLTKTLQSLALGFLVLIQASSTSGRVVTRLVNDINGAVTKCQGDKSCFPDMNSNSSWILAFRGTAAIGKPVYPAYVDGTGLPKRIQKGCMQVGQNLPCSNHFRNNTVLDNWKNISEVALVIYKNSTPVHHVIFNGSSSTYMTWMDKNKIESTSWVDIYNNSANYFGIFGHQENAMRRTFFMNHNYGTCPNDQGWFVAVDNILGDCMWEQTPKFPMFKYSTGNIMINWNEAKTDHAEYFAVFVKYNKST</sequence>
<dbReference type="Proteomes" id="UP001165740">
    <property type="component" value="Chromosome 6"/>
</dbReference>
<proteinExistence type="predicted"/>
<accession>A0A9W3ASE1</accession>
<dbReference type="RefSeq" id="XP_055890206.1">
    <property type="nucleotide sequence ID" value="XM_056034231.1"/>
</dbReference>
<evidence type="ECO:0000313" key="2">
    <source>
        <dbReference type="Proteomes" id="UP001165740"/>
    </source>
</evidence>
<gene>
    <name evidence="3 4 5" type="primary">LOC106064000</name>
</gene>
<evidence type="ECO:0000256" key="1">
    <source>
        <dbReference type="SAM" id="SignalP"/>
    </source>
</evidence>
<keyword evidence="2" id="KW-1185">Reference proteome</keyword>
<dbReference type="RefSeq" id="XP_055890208.1">
    <property type="nucleotide sequence ID" value="XM_056034233.1"/>
</dbReference>
<evidence type="ECO:0000313" key="4">
    <source>
        <dbReference type="RefSeq" id="XP_055890207.1"/>
    </source>
</evidence>
<evidence type="ECO:0000313" key="5">
    <source>
        <dbReference type="RefSeq" id="XP_055890208.1"/>
    </source>
</evidence>
<name>A0A9W3ASE1_BIOGL</name>
<protein>
    <submittedName>
        <fullName evidence="3 4">Uncharacterized protein LOC106064000</fullName>
    </submittedName>
</protein>
<reference evidence="3 4" key="1">
    <citation type="submission" date="2025-04" db="UniProtKB">
        <authorList>
            <consortium name="RefSeq"/>
        </authorList>
    </citation>
    <scope>IDENTIFICATION</scope>
</reference>
<dbReference type="OMA" id="ACSTHYR"/>